<keyword evidence="3" id="KW-1185">Reference proteome</keyword>
<evidence type="ECO:0000313" key="2">
    <source>
        <dbReference type="EMBL" id="KAK6169853.1"/>
    </source>
</evidence>
<dbReference type="EMBL" id="JAZGQO010000015">
    <property type="protein sequence ID" value="KAK6169853.1"/>
    <property type="molecule type" value="Genomic_DNA"/>
</dbReference>
<dbReference type="EMBL" id="JAZGQO010000017">
    <property type="protein sequence ID" value="KAK6168306.1"/>
    <property type="molecule type" value="Genomic_DNA"/>
</dbReference>
<protein>
    <submittedName>
        <fullName evidence="1">Uncharacterized protein</fullName>
    </submittedName>
</protein>
<proteinExistence type="predicted"/>
<reference evidence="1 3" key="1">
    <citation type="submission" date="2024-01" db="EMBL/GenBank/DDBJ databases">
        <title>The genome of the rayed Mediterranean limpet Patella caerulea (Linnaeus, 1758).</title>
        <authorList>
            <person name="Anh-Thu Weber A."/>
            <person name="Halstead-Nussloch G."/>
        </authorList>
    </citation>
    <scope>NUCLEOTIDE SEQUENCE [LARGE SCALE GENOMIC DNA]</scope>
    <source>
        <strain evidence="1">AATW-2023a</strain>
        <tissue evidence="1">Whole specimen</tissue>
    </source>
</reference>
<dbReference type="AlphaFoldDB" id="A0AAN8GCK0"/>
<dbReference type="Proteomes" id="UP001347796">
    <property type="component" value="Unassembled WGS sequence"/>
</dbReference>
<name>A0AAN8GCK0_PATCE</name>
<gene>
    <name evidence="2" type="ORF">SNE40_020828</name>
    <name evidence="1" type="ORF">SNE40_021100</name>
</gene>
<accession>A0AAN8GCK0</accession>
<evidence type="ECO:0000313" key="3">
    <source>
        <dbReference type="Proteomes" id="UP001347796"/>
    </source>
</evidence>
<sequence length="80" mass="9416">MDGLRKQIAPFFPKIRYATDTSNFDQVDPDKLRNSDSEDLMRFDGKLHPEHAFFEFTFRRFFDDAGHPCPFPDLNSPVYV</sequence>
<comment type="caution">
    <text evidence="1">The sequence shown here is derived from an EMBL/GenBank/DDBJ whole genome shotgun (WGS) entry which is preliminary data.</text>
</comment>
<evidence type="ECO:0000313" key="1">
    <source>
        <dbReference type="EMBL" id="KAK6168306.1"/>
    </source>
</evidence>
<organism evidence="1 3">
    <name type="scientific">Patella caerulea</name>
    <name type="common">Rayed Mediterranean limpet</name>
    <dbReference type="NCBI Taxonomy" id="87958"/>
    <lineage>
        <taxon>Eukaryota</taxon>
        <taxon>Metazoa</taxon>
        <taxon>Spiralia</taxon>
        <taxon>Lophotrochozoa</taxon>
        <taxon>Mollusca</taxon>
        <taxon>Gastropoda</taxon>
        <taxon>Patellogastropoda</taxon>
        <taxon>Patelloidea</taxon>
        <taxon>Patellidae</taxon>
        <taxon>Patella</taxon>
    </lineage>
</organism>